<evidence type="ECO:0000313" key="2">
    <source>
        <dbReference type="EMBL" id="MDF9409534.1"/>
    </source>
</evidence>
<feature type="region of interest" description="Disordered" evidence="1">
    <location>
        <begin position="96"/>
        <end position="120"/>
    </location>
</feature>
<gene>
    <name evidence="2" type="ORF">L7E55_14405</name>
</gene>
<dbReference type="EMBL" id="JAKOAV010000033">
    <property type="protein sequence ID" value="MDF9409534.1"/>
    <property type="molecule type" value="Genomic_DNA"/>
</dbReference>
<dbReference type="Proteomes" id="UP001154312">
    <property type="component" value="Unassembled WGS sequence"/>
</dbReference>
<organism evidence="2 3">
    <name type="scientific">Pelotomaculum isophthalicicum JI</name>
    <dbReference type="NCBI Taxonomy" id="947010"/>
    <lineage>
        <taxon>Bacteria</taxon>
        <taxon>Bacillati</taxon>
        <taxon>Bacillota</taxon>
        <taxon>Clostridia</taxon>
        <taxon>Eubacteriales</taxon>
        <taxon>Desulfotomaculaceae</taxon>
        <taxon>Pelotomaculum</taxon>
    </lineage>
</organism>
<reference evidence="2" key="1">
    <citation type="submission" date="2022-02" db="EMBL/GenBank/DDBJ databases">
        <authorList>
            <person name="Leng L."/>
        </authorList>
    </citation>
    <scope>NUCLEOTIDE SEQUENCE</scope>
    <source>
        <strain evidence="2">JI</strain>
    </source>
</reference>
<name>A0A9X4JTY7_9FIRM</name>
<proteinExistence type="predicted"/>
<evidence type="ECO:0000313" key="3">
    <source>
        <dbReference type="Proteomes" id="UP001154312"/>
    </source>
</evidence>
<dbReference type="AlphaFoldDB" id="A0A9X4JTY7"/>
<dbReference type="RefSeq" id="WP_277445009.1">
    <property type="nucleotide sequence ID" value="NZ_JAKOAV010000033.1"/>
</dbReference>
<protein>
    <submittedName>
        <fullName evidence="2">Uncharacterized protein</fullName>
    </submittedName>
</protein>
<feature type="compositionally biased region" description="Polar residues" evidence="1">
    <location>
        <begin position="96"/>
        <end position="106"/>
    </location>
</feature>
<evidence type="ECO:0000256" key="1">
    <source>
        <dbReference type="SAM" id="MobiDB-lite"/>
    </source>
</evidence>
<comment type="caution">
    <text evidence="2">The sequence shown here is derived from an EMBL/GenBank/DDBJ whole genome shotgun (WGS) entry which is preliminary data.</text>
</comment>
<sequence>MNRRLKFFLLIGLIILLTLLIFRQSAIIYHNLHQVELPHNRSRQSSYLQTQKWMTVSEIAQKYNVSEKDVFEALQINPEQGDEKLSLRALRNKYNKSPSEMQSNLRQLLKITDPAGNDHE</sequence>
<keyword evidence="3" id="KW-1185">Reference proteome</keyword>
<accession>A0A9X4JTY7</accession>